<dbReference type="PANTHER" id="PTHR45646">
    <property type="entry name" value="SERINE/THREONINE-PROTEIN KINASE DOA-RELATED"/>
    <property type="match status" value="1"/>
</dbReference>
<dbReference type="GO" id="GO:0043484">
    <property type="term" value="P:regulation of RNA splicing"/>
    <property type="evidence" value="ECO:0007669"/>
    <property type="project" value="TreeGrafter"/>
</dbReference>
<feature type="region of interest" description="Disordered" evidence="13">
    <location>
        <begin position="1054"/>
        <end position="1275"/>
    </location>
</feature>
<feature type="compositionally biased region" description="Basic and acidic residues" evidence="13">
    <location>
        <begin position="850"/>
        <end position="864"/>
    </location>
</feature>
<dbReference type="SMART" id="SM00220">
    <property type="entry name" value="S_TKc"/>
    <property type="match status" value="1"/>
</dbReference>
<dbReference type="Pfam" id="PF00069">
    <property type="entry name" value="Pkinase"/>
    <property type="match status" value="1"/>
</dbReference>
<evidence type="ECO:0000256" key="9">
    <source>
        <dbReference type="ARBA" id="ARBA00023137"/>
    </source>
</evidence>
<evidence type="ECO:0000256" key="5">
    <source>
        <dbReference type="ARBA" id="ARBA00022679"/>
    </source>
</evidence>
<feature type="compositionally biased region" description="Basic residues" evidence="13">
    <location>
        <begin position="94"/>
        <end position="118"/>
    </location>
</feature>
<dbReference type="Gene3D" id="3.30.200.20">
    <property type="entry name" value="Phosphorylase Kinase, domain 1"/>
    <property type="match status" value="1"/>
</dbReference>
<evidence type="ECO:0000256" key="12">
    <source>
        <dbReference type="PROSITE-ProRule" id="PRU10141"/>
    </source>
</evidence>
<keyword evidence="3" id="KW-0723">Serine/threonine-protein kinase</keyword>
<proteinExistence type="inferred from homology"/>
<evidence type="ECO:0000259" key="14">
    <source>
        <dbReference type="PROSITE" id="PS50011"/>
    </source>
</evidence>
<feature type="region of interest" description="Disordered" evidence="13">
    <location>
        <begin position="29"/>
        <end position="142"/>
    </location>
</feature>
<feature type="compositionally biased region" description="Basic and acidic residues" evidence="13">
    <location>
        <begin position="580"/>
        <end position="599"/>
    </location>
</feature>
<evidence type="ECO:0000256" key="13">
    <source>
        <dbReference type="SAM" id="MobiDB-lite"/>
    </source>
</evidence>
<feature type="binding site" evidence="12">
    <location>
        <position position="188"/>
    </location>
    <ligand>
        <name>ATP</name>
        <dbReference type="ChEBI" id="CHEBI:30616"/>
    </ligand>
</feature>
<keyword evidence="7" id="KW-0418">Kinase</keyword>
<dbReference type="EC" id="2.7.12.1" evidence="2"/>
<feature type="region of interest" description="Disordered" evidence="13">
    <location>
        <begin position="784"/>
        <end position="868"/>
    </location>
</feature>
<evidence type="ECO:0000256" key="8">
    <source>
        <dbReference type="ARBA" id="ARBA00022840"/>
    </source>
</evidence>
<reference evidence="16" key="2">
    <citation type="submission" date="2025-08" db="UniProtKB">
        <authorList>
            <consortium name="RefSeq"/>
        </authorList>
    </citation>
    <scope>IDENTIFICATION</scope>
    <source>
        <tissue evidence="16">Whole sample</tissue>
    </source>
</reference>
<dbReference type="SUPFAM" id="SSF56112">
    <property type="entry name" value="Protein kinase-like (PK-like)"/>
    <property type="match status" value="1"/>
</dbReference>
<dbReference type="InterPro" id="IPR000719">
    <property type="entry name" value="Prot_kinase_dom"/>
</dbReference>
<feature type="compositionally biased region" description="Basic and acidic residues" evidence="13">
    <location>
        <begin position="1080"/>
        <end position="1096"/>
    </location>
</feature>
<evidence type="ECO:0000256" key="1">
    <source>
        <dbReference type="ARBA" id="ARBA00004123"/>
    </source>
</evidence>
<dbReference type="Proteomes" id="UP000694844">
    <property type="component" value="Chromosome 1"/>
</dbReference>
<evidence type="ECO:0000256" key="3">
    <source>
        <dbReference type="ARBA" id="ARBA00022527"/>
    </source>
</evidence>
<evidence type="ECO:0000313" key="16">
    <source>
        <dbReference type="RefSeq" id="XP_022287331.1"/>
    </source>
</evidence>
<evidence type="ECO:0000256" key="4">
    <source>
        <dbReference type="ARBA" id="ARBA00022553"/>
    </source>
</evidence>
<keyword evidence="5" id="KW-0808">Transferase</keyword>
<feature type="region of interest" description="Disordered" evidence="13">
    <location>
        <begin position="577"/>
        <end position="772"/>
    </location>
</feature>
<comment type="similarity">
    <text evidence="11">Belongs to the protein kinase superfamily. CMGC Ser/Thr protein kinase family. Lammer subfamily.</text>
</comment>
<feature type="compositionally biased region" description="Basic residues" evidence="13">
    <location>
        <begin position="1166"/>
        <end position="1178"/>
    </location>
</feature>
<comment type="subcellular location">
    <subcellularLocation>
        <location evidence="1">Nucleus</location>
    </subcellularLocation>
</comment>
<keyword evidence="6 12" id="KW-0547">Nucleotide-binding</keyword>
<feature type="compositionally biased region" description="Basic and acidic residues" evidence="13">
    <location>
        <begin position="732"/>
        <end position="757"/>
    </location>
</feature>
<keyword evidence="9" id="KW-0829">Tyrosine-protein kinase</keyword>
<feature type="region of interest" description="Disordered" evidence="13">
    <location>
        <begin position="500"/>
        <end position="539"/>
    </location>
</feature>
<dbReference type="Gene3D" id="1.10.510.10">
    <property type="entry name" value="Transferase(Phosphotransferase) domain 1"/>
    <property type="match status" value="1"/>
</dbReference>
<dbReference type="CDD" id="cd14134">
    <property type="entry name" value="PKc_CLK"/>
    <property type="match status" value="1"/>
</dbReference>
<gene>
    <name evidence="16" type="primary">LOC111100034</name>
</gene>
<feature type="compositionally biased region" description="Low complexity" evidence="13">
    <location>
        <begin position="1261"/>
        <end position="1274"/>
    </location>
</feature>
<keyword evidence="4" id="KW-0597">Phosphoprotein</keyword>
<feature type="compositionally biased region" description="Polar residues" evidence="13">
    <location>
        <begin position="1231"/>
        <end position="1240"/>
    </location>
</feature>
<evidence type="ECO:0000256" key="10">
    <source>
        <dbReference type="ARBA" id="ARBA00023242"/>
    </source>
</evidence>
<protein>
    <recommendedName>
        <fullName evidence="2">dual-specificity kinase</fullName>
        <ecNumber evidence="2">2.7.12.1</ecNumber>
    </recommendedName>
</protein>
<feature type="compositionally biased region" description="Basic and acidic residues" evidence="13">
    <location>
        <begin position="808"/>
        <end position="819"/>
    </location>
</feature>
<dbReference type="PROSITE" id="PS00108">
    <property type="entry name" value="PROTEIN_KINASE_ST"/>
    <property type="match status" value="1"/>
</dbReference>
<feature type="compositionally biased region" description="Basic and acidic residues" evidence="13">
    <location>
        <begin position="1054"/>
        <end position="1068"/>
    </location>
</feature>
<evidence type="ECO:0000313" key="15">
    <source>
        <dbReference type="Proteomes" id="UP000694844"/>
    </source>
</evidence>
<sequence>MEAITTFVSRCANTLKFDFLWDKAAKTTNSNMPRRRSGSPGYVDHHRKRRHDSRSYDYGYEKRRRNHSRDRSPTPERHVHRHHRDSDSYSPHRNSYHNRHRHHKRRRHRRSYRHHHKSTYSSASSRDLHESSEQGPSIVDDADGHLIYHPGDILQARYEIVSTLGEGTFGKVVEVKDVQKTEEKLALKIIKNIEKYREAAKLEINVLEKIKEKDPDGQFLCVQMKEWFDYHGHMCLAFDMLGLSVFDFLKDNHYLPYTIDQVRHISYQLCYAVNFLHENKLTHTDLKPENILFVNSDYEVTYNQRKVTCEELGIKTKRDERTIKNTEIRLIDFGSATFDHEHHSTIVSTRHYRAPEVILEMGWAQPCDVWSIGCIMFELYTGFTLFQTHDNKEHLAMMERILGTLPYRMIKKTKTNFFWHGRLDWDPTSSAGRYVRENCRPLYHYLRDKGSEHRQCLELVEMMLDYLPNERITLKEAMKHQFFRPIHKQYPGRYPSFNEVRSASAEKAPEAEDEKDGICRSKSRSTEQEKMELDGIPEKSEKINVPDVIVERPEKTLFEMFPGAKKILAKPAESVISNEPEVKESEQKKDSEQSLKVMEEQDSLASSETDSDMVSKAGDKDSLTVDNGDDSNPTPERKRRSRKPSPEIVNPDVEGSEIVQESRKARRARRAEREAKLAAEMEESAEARRARRAKRMGMNEQMSGESTESDHSTVRQGRRLKRTEAVNDEAYDPEKLDNKPDVISEKTAKNNDYDETLKLPTENETNDNEDLYTRLARKALKAELEKNVAEGTGRKDSIPTSKPPTAESVKDFSKEDSPSMRRRARLKEIEREVAEEEAREEAERRARRNSRQDGPDPTKPKAEPSMRSIFDFFKKSTPDTMLKIYPDLSSQKNKSTSPLVDKGEINPLEGCASETCENRPSSLVDVVAPSERPLLQEGNDSIPSKEENAPDVSAQETNVTDVMVTPPTPNVEQKAMVPTELEEHKQEEKDLQNKEEKIEIASDVKDVDTVETKEEAGNDAIQAKEDNDVEMIEVTEKSKEIVSAFVEAEKVQEDIEAEKEQKDTKVEEESSEAGTVVQSAEKESEKVPDDMEELKSAEGGVLPVVTQTKSKKPNPPLKPCDYSMIVEPGPCQVYLEPEPPDNMEHAAHTGDQSPVAGAEAVAAKADKKKRRRRPKKKKSSDQMVKAAASHGESVDEEEEETCCFLGKPGLDSPLNPRTEPSMEGDSEPTVECSSQISPSDATPGGDSSLGRASGCVDPNDSSIEASSSEPSQAENKFVIRGVNSLCVPMQPQLAVGGDKRNSIT</sequence>
<keyword evidence="15" id="KW-1185">Reference proteome</keyword>
<evidence type="ECO:0000256" key="6">
    <source>
        <dbReference type="ARBA" id="ARBA00022741"/>
    </source>
</evidence>
<feature type="compositionally biased region" description="Basic and acidic residues" evidence="13">
    <location>
        <begin position="784"/>
        <end position="797"/>
    </location>
</feature>
<dbReference type="InterPro" id="IPR051175">
    <property type="entry name" value="CLK_kinases"/>
</dbReference>
<dbReference type="GO" id="GO:0005634">
    <property type="term" value="C:nucleus"/>
    <property type="evidence" value="ECO:0007669"/>
    <property type="project" value="UniProtKB-SubCell"/>
</dbReference>
<dbReference type="GO" id="GO:0004712">
    <property type="term" value="F:protein serine/threonine/tyrosine kinase activity"/>
    <property type="evidence" value="ECO:0007669"/>
    <property type="project" value="UniProtKB-EC"/>
</dbReference>
<dbReference type="GO" id="GO:0004674">
    <property type="term" value="F:protein serine/threonine kinase activity"/>
    <property type="evidence" value="ECO:0007669"/>
    <property type="project" value="UniProtKB-KW"/>
</dbReference>
<keyword evidence="8 12" id="KW-0067">ATP-binding</keyword>
<evidence type="ECO:0000256" key="11">
    <source>
        <dbReference type="ARBA" id="ARBA00037966"/>
    </source>
</evidence>
<accession>A0A8B8A7A7</accession>
<evidence type="ECO:0000256" key="2">
    <source>
        <dbReference type="ARBA" id="ARBA00013203"/>
    </source>
</evidence>
<dbReference type="GO" id="GO:0004713">
    <property type="term" value="F:protein tyrosine kinase activity"/>
    <property type="evidence" value="ECO:0007669"/>
    <property type="project" value="UniProtKB-KW"/>
</dbReference>
<dbReference type="InterPro" id="IPR017441">
    <property type="entry name" value="Protein_kinase_ATP_BS"/>
</dbReference>
<dbReference type="OrthoDB" id="283111at2759"/>
<dbReference type="RefSeq" id="XP_022287331.1">
    <property type="nucleotide sequence ID" value="XM_022431623.1"/>
</dbReference>
<dbReference type="KEGG" id="cvn:111100034"/>
<dbReference type="FunFam" id="3.30.200.20:FF:000061">
    <property type="entry name" value="Dual specificity protein kinase CLK2"/>
    <property type="match status" value="1"/>
</dbReference>
<dbReference type="PROSITE" id="PS00107">
    <property type="entry name" value="PROTEIN_KINASE_ATP"/>
    <property type="match status" value="1"/>
</dbReference>
<feature type="compositionally biased region" description="Basic and acidic residues" evidence="13">
    <location>
        <begin position="981"/>
        <end position="1026"/>
    </location>
</feature>
<feature type="region of interest" description="Disordered" evidence="13">
    <location>
        <begin position="911"/>
        <end position="1029"/>
    </location>
</feature>
<keyword evidence="10" id="KW-0539">Nucleus</keyword>
<dbReference type="GeneID" id="111100034"/>
<dbReference type="PANTHER" id="PTHR45646:SF11">
    <property type="entry name" value="SERINE_THREONINE-PROTEIN KINASE DOA"/>
    <property type="match status" value="1"/>
</dbReference>
<dbReference type="GO" id="GO:0005524">
    <property type="term" value="F:ATP binding"/>
    <property type="evidence" value="ECO:0007669"/>
    <property type="project" value="UniProtKB-UniRule"/>
</dbReference>
<feature type="compositionally biased region" description="Basic and acidic residues" evidence="13">
    <location>
        <begin position="516"/>
        <end position="539"/>
    </location>
</feature>
<dbReference type="InterPro" id="IPR011009">
    <property type="entry name" value="Kinase-like_dom_sf"/>
</dbReference>
<dbReference type="InterPro" id="IPR008271">
    <property type="entry name" value="Ser/Thr_kinase_AS"/>
</dbReference>
<name>A0A8B8A7A7_CRAVI</name>
<organism evidence="15 16">
    <name type="scientific">Crassostrea virginica</name>
    <name type="common">Eastern oyster</name>
    <dbReference type="NCBI Taxonomy" id="6565"/>
    <lineage>
        <taxon>Eukaryota</taxon>
        <taxon>Metazoa</taxon>
        <taxon>Spiralia</taxon>
        <taxon>Lophotrochozoa</taxon>
        <taxon>Mollusca</taxon>
        <taxon>Bivalvia</taxon>
        <taxon>Autobranchia</taxon>
        <taxon>Pteriomorphia</taxon>
        <taxon>Ostreida</taxon>
        <taxon>Ostreoidea</taxon>
        <taxon>Ostreidae</taxon>
        <taxon>Crassostrea</taxon>
    </lineage>
</organism>
<feature type="domain" description="Protein kinase" evidence="14">
    <location>
        <begin position="158"/>
        <end position="483"/>
    </location>
</feature>
<evidence type="ECO:0000256" key="7">
    <source>
        <dbReference type="ARBA" id="ARBA00022777"/>
    </source>
</evidence>
<dbReference type="PROSITE" id="PS50011">
    <property type="entry name" value="PROTEIN_KINASE_DOM"/>
    <property type="match status" value="1"/>
</dbReference>
<reference evidence="15" key="1">
    <citation type="submission" date="2024-06" db="UniProtKB">
        <authorList>
            <consortium name="RefSeq"/>
        </authorList>
    </citation>
    <scope>NUCLEOTIDE SEQUENCE [LARGE SCALE GENOMIC DNA]</scope>
</reference>